<gene>
    <name evidence="10" type="primary">LOC111286444</name>
</gene>
<feature type="compositionally biased region" description="Basic residues" evidence="7">
    <location>
        <begin position="229"/>
        <end position="239"/>
    </location>
</feature>
<dbReference type="GO" id="GO:0035267">
    <property type="term" value="C:NuA4 histone acetyltransferase complex"/>
    <property type="evidence" value="ECO:0007669"/>
    <property type="project" value="InterPro"/>
</dbReference>
<keyword evidence="9" id="KW-1185">Reference proteome</keyword>
<dbReference type="InterPro" id="IPR002999">
    <property type="entry name" value="Tudor"/>
</dbReference>
<feature type="domain" description="Tudor" evidence="8">
    <location>
        <begin position="367"/>
        <end position="425"/>
    </location>
</feature>
<feature type="compositionally biased region" description="Basic and acidic residues" evidence="7">
    <location>
        <begin position="12"/>
        <end position="21"/>
    </location>
</feature>
<evidence type="ECO:0000256" key="6">
    <source>
        <dbReference type="RuleBase" id="RU361124"/>
    </source>
</evidence>
<sequence length="1692" mass="191706">MENRIGNSHGVEIPKKSRSLDLKSLYKSGDLKESSKSKSLKRKESSQEDDGEKRNSNHNNKRKKSRKASPLISFRTVHDSNSSKSLTEVYNGGCSSRLHGSESLKKLGLSQTSKNGSTVNGISLNLGGSGARIPRRKRGFVGRNKFEDSQVLKLAGRFSSKVVVVSEEVKLACDDSGSQNESLKVKKEKFIDDFKKNRNSESSSVQHLKEEDGVTGYSAVNDGGSSLKKSQRKPRKRKDSVKGGNGGAKKAESLLDSSVKTCDDFQEDDEENLEENAARMLSSRFDPSCTGFSSNSKVFVSPSENGLSFLLSSGRNASSGSKNLSGSESASVDASGRVLRPRKSHKEKANSRKRRHFYEIFSGDMDAHCVLNRRIKVFWPLDKSWYYGLVNDYDKERKLHHVKYDDRDEEWINLQNERFKLLLFPSEVPSKFQLKRSRRERSSDDRTRNMKLNKEKRNRNVMTEDDSGNGSYMDSEPIISWLARAGHLIKSCPFHAVKRQKTSASSLSTLGQPLSYDEAIDENGCLSEASLKGNKVNLFSASSLPDRPVDGRRVEDSSLDSISCPNSKHPIVYFRRRLRRTDKVWCQASQCNYSANSVSESITSHGSVDEFQDLGELDVCVGRSDPQGDLVFSDNAGHLLLNISLLHSERFRFGLSFPMLSVANNLFGTKSIWLVHKLLLQCGMMMIVWPMVHLEILFVDNEVGLRFLLFEGSLKQAVAFVFQVLMIFYRPTKQGKFADLQLPVTSIRFKFSCSQDFRKQIVFAFYNFHEVKHSKWMSLDSKLKRHCLLNGQLPMSECTYDNIKALRDRTNLLLSSPSCKDSSSLEGLRRRYRPCINLMGVSRESSFLKVGQFSSNSEKRHRDVPLFALSFGAAPTFFFGLHLKLLMEHSIACISFQDHDSIEQPGSSGNLLVDDCSSREDHVKKSSKSIVEKNMKASLKDVASDTQLKTLDLPVCGSGFWTQSLRTYEYGDQTVDGTSASSHKFGEVGAMTIGLLQKQQCDHSESQQILSSSKSPIDCDKKTTGSSSVLNGIRVEIPPFDRYEEHVDGELLITQQSSDLTWNMNSGIIPSPNPTAPRSTWHRNRITSSSIGYDAHGWSDGKADFFHNNFGNGPKKPRTQVSYSMPLGALDYSSKNKGHHQRGLPHKRIRRANEKRSSDVSRGSQRNLELLSCDANVLITLGDRGWRECGAQVVLELFDHNEWKLAVKVSGSTRYSYKAHQFLQPGTTNRFTHAMMWKGGKDWILEFTDRSQWALFKEMHEECYNRNVQAASVKNIPIPGVRLIEEYDKNATELIFVRSSSKYLRQVETDVGIALDPSRVLYDMDSDDEHWISRIRKSAEGDVSSNSLEFSDEMFEKTMDMFEKYAYTQQRDQFNYDEIQELMAGVESMKVIGRIYEHWRQKRQRVGMPLIRHLQLPLWEKYQRQMREWELAMSKANPILSNGCLDKVPLIEKPPMFAFCLKPRGLEVPNKGSKQRSHRKISVYGQSHPALEDHEGCHSFGRRSNGFLFGDEKFIYPVHNYESLEDSPLSQASPRVFSPRDAGSMGYFPMGGDGFDKNHHQKLQRSKSKKFGTFLSSNDTHMMTSYSWRLISKRDRIHRGNMSFSGWPSQRHYFSDGFQRHGPEQLDNSDIDEFRVRDASSAAWHALKMAKFKQEKAQKLLFRADLAIHKAVVALMTAEAIKESSENLNGDG</sequence>
<dbReference type="GO" id="GO:0005634">
    <property type="term" value="C:nucleus"/>
    <property type="evidence" value="ECO:0007669"/>
    <property type="project" value="UniProtKB-SubCell"/>
</dbReference>
<evidence type="ECO:0000313" key="9">
    <source>
        <dbReference type="Proteomes" id="UP000515121"/>
    </source>
</evidence>
<evidence type="ECO:0000259" key="8">
    <source>
        <dbReference type="SMART" id="SM00333"/>
    </source>
</evidence>
<evidence type="ECO:0000313" key="10">
    <source>
        <dbReference type="RefSeq" id="XP_022732136.1"/>
    </source>
</evidence>
<evidence type="ECO:0000256" key="7">
    <source>
        <dbReference type="SAM" id="MobiDB-lite"/>
    </source>
</evidence>
<dbReference type="Proteomes" id="UP000515121">
    <property type="component" value="Unplaced"/>
</dbReference>
<feature type="region of interest" description="Disordered" evidence="7">
    <location>
        <begin position="1"/>
        <end position="79"/>
    </location>
</feature>
<dbReference type="KEGG" id="dzi:111286444"/>
<feature type="compositionally biased region" description="Basic residues" evidence="7">
    <location>
        <begin position="1136"/>
        <end position="1150"/>
    </location>
</feature>
<feature type="compositionally biased region" description="Low complexity" evidence="7">
    <location>
        <begin position="318"/>
        <end position="331"/>
    </location>
</feature>
<evidence type="ECO:0000256" key="1">
    <source>
        <dbReference type="ARBA" id="ARBA00004123"/>
    </source>
</evidence>
<feature type="region of interest" description="Disordered" evidence="7">
    <location>
        <begin position="434"/>
        <end position="469"/>
    </location>
</feature>
<feature type="compositionally biased region" description="Basic residues" evidence="7">
    <location>
        <begin position="339"/>
        <end position="351"/>
    </location>
</feature>
<dbReference type="RefSeq" id="XP_022732136.1">
    <property type="nucleotide sequence ID" value="XM_022876401.1"/>
</dbReference>
<dbReference type="Pfam" id="PF10513">
    <property type="entry name" value="EPL1"/>
    <property type="match status" value="1"/>
</dbReference>
<proteinExistence type="inferred from homology"/>
<name>A0A6P5XWB2_DURZI</name>
<keyword evidence="4 6" id="KW-0804">Transcription</keyword>
<organism evidence="9 10">
    <name type="scientific">Durio zibethinus</name>
    <name type="common">Durian</name>
    <dbReference type="NCBI Taxonomy" id="66656"/>
    <lineage>
        <taxon>Eukaryota</taxon>
        <taxon>Viridiplantae</taxon>
        <taxon>Streptophyta</taxon>
        <taxon>Embryophyta</taxon>
        <taxon>Tracheophyta</taxon>
        <taxon>Spermatophyta</taxon>
        <taxon>Magnoliopsida</taxon>
        <taxon>eudicotyledons</taxon>
        <taxon>Gunneridae</taxon>
        <taxon>Pentapetalae</taxon>
        <taxon>rosids</taxon>
        <taxon>malvids</taxon>
        <taxon>Malvales</taxon>
        <taxon>Malvaceae</taxon>
        <taxon>Helicteroideae</taxon>
        <taxon>Durio</taxon>
    </lineage>
</organism>
<dbReference type="InterPro" id="IPR019542">
    <property type="entry name" value="Enhancer_polycomb-like_N"/>
</dbReference>
<evidence type="ECO:0000256" key="2">
    <source>
        <dbReference type="ARBA" id="ARBA00008035"/>
    </source>
</evidence>
<evidence type="ECO:0000256" key="5">
    <source>
        <dbReference type="ARBA" id="ARBA00023242"/>
    </source>
</evidence>
<comment type="similarity">
    <text evidence="2 6">Belongs to the enhancer of polycomb family.</text>
</comment>
<comment type="subcellular location">
    <subcellularLocation>
        <location evidence="1 6">Nucleus</location>
    </subcellularLocation>
</comment>
<dbReference type="PANTHER" id="PTHR14898">
    <property type="entry name" value="ENHANCER OF POLYCOMB"/>
    <property type="match status" value="1"/>
</dbReference>
<dbReference type="GeneID" id="111286444"/>
<protein>
    <recommendedName>
        <fullName evidence="6">Enhancer of polycomb-like protein</fullName>
    </recommendedName>
</protein>
<evidence type="ECO:0000256" key="4">
    <source>
        <dbReference type="ARBA" id="ARBA00023163"/>
    </source>
</evidence>
<reference evidence="10" key="1">
    <citation type="submission" date="2025-08" db="UniProtKB">
        <authorList>
            <consortium name="RefSeq"/>
        </authorList>
    </citation>
    <scope>IDENTIFICATION</scope>
    <source>
        <tissue evidence="10">Fruit stalk</tissue>
    </source>
</reference>
<feature type="region of interest" description="Disordered" evidence="7">
    <location>
        <begin position="318"/>
        <end position="351"/>
    </location>
</feature>
<dbReference type="OrthoDB" id="435275at2759"/>
<dbReference type="GO" id="GO:0006357">
    <property type="term" value="P:regulation of transcription by RNA polymerase II"/>
    <property type="evidence" value="ECO:0007669"/>
    <property type="project" value="InterPro"/>
</dbReference>
<dbReference type="InterPro" id="IPR024943">
    <property type="entry name" value="Enhancer_polycomb"/>
</dbReference>
<feature type="compositionally biased region" description="Basic and acidic residues" evidence="7">
    <location>
        <begin position="29"/>
        <end position="55"/>
    </location>
</feature>
<feature type="compositionally biased region" description="Basic and acidic residues" evidence="7">
    <location>
        <begin position="440"/>
        <end position="455"/>
    </location>
</feature>
<dbReference type="CDD" id="cd20404">
    <property type="entry name" value="Tudor_Agenet_AtEML-like"/>
    <property type="match status" value="1"/>
</dbReference>
<evidence type="ECO:0000256" key="3">
    <source>
        <dbReference type="ARBA" id="ARBA00023015"/>
    </source>
</evidence>
<dbReference type="Gene3D" id="2.30.30.140">
    <property type="match status" value="1"/>
</dbReference>
<dbReference type="SMART" id="SM00333">
    <property type="entry name" value="TUDOR"/>
    <property type="match status" value="1"/>
</dbReference>
<feature type="region of interest" description="Disordered" evidence="7">
    <location>
        <begin position="198"/>
        <end position="253"/>
    </location>
</feature>
<accession>A0A6P5XWB2</accession>
<feature type="region of interest" description="Disordered" evidence="7">
    <location>
        <begin position="1133"/>
        <end position="1163"/>
    </location>
</feature>
<keyword evidence="3 6" id="KW-0805">Transcription regulation</keyword>
<keyword evidence="5 6" id="KW-0539">Nucleus</keyword>